<evidence type="ECO:0000313" key="4">
    <source>
        <dbReference type="Proteomes" id="UP001303760"/>
    </source>
</evidence>
<organism evidence="3 4">
    <name type="scientific">Achaetomium macrosporum</name>
    <dbReference type="NCBI Taxonomy" id="79813"/>
    <lineage>
        <taxon>Eukaryota</taxon>
        <taxon>Fungi</taxon>
        <taxon>Dikarya</taxon>
        <taxon>Ascomycota</taxon>
        <taxon>Pezizomycotina</taxon>
        <taxon>Sordariomycetes</taxon>
        <taxon>Sordariomycetidae</taxon>
        <taxon>Sordariales</taxon>
        <taxon>Chaetomiaceae</taxon>
        <taxon>Achaetomium</taxon>
    </lineage>
</organism>
<proteinExistence type="predicted"/>
<gene>
    <name evidence="3" type="ORF">C8A03DRAFT_32637</name>
</gene>
<dbReference type="AlphaFoldDB" id="A0AAN7HGA1"/>
<evidence type="ECO:0000313" key="3">
    <source>
        <dbReference type="EMBL" id="KAK4239299.1"/>
    </source>
</evidence>
<protein>
    <submittedName>
        <fullName evidence="3">Uncharacterized protein</fullName>
    </submittedName>
</protein>
<comment type="caution">
    <text evidence="3">The sequence shown here is derived from an EMBL/GenBank/DDBJ whole genome shotgun (WGS) entry which is preliminary data.</text>
</comment>
<sequence length="496" mass="54479">MGFKFGELTREITKVSPVHHIVKTGTQIANTAIKAIEEVPSVGNEIANTGSKLGEKISATGNCIGNTISDGIRKLPGAKLDEKLNSKNTNAFASSVGDLLFPDNPKLRHRAEQLEIDCRFFEAHFTWAKKDLNRLEDRARGAIDKFLKGRGFDSLDCLDREARRVAMGKVFEEWERLKANIGRDLAIENVIETICGIAALGGATVTGVLVAVGFISGPAGWSVLGAIGTATVIIGGVVFVGARRVWTREDPFQNKAADEPITDPNEAAVAALMSRDENAVPEGKDHSGNQDQTQHLNQPRTTNIFLRQGESALASEPKGINIDLAEPFERRESSSKHSPALVGDAIGDAAPESDPEISRLAKRARRDSRTLLIRPDDNVKEQHRKMRANLDLCDPAIEEDENPDDKKEPRQAVEDGFDRPTEVAPMPLVDKISQHKDHEPVPRDATDQDNDIEAERGDDYDVENYAEFEDDDDDMEAPARDTVGNEELLVAEDKLR</sequence>
<feature type="compositionally biased region" description="Basic and acidic residues" evidence="1">
    <location>
        <begin position="278"/>
        <end position="288"/>
    </location>
</feature>
<evidence type="ECO:0000256" key="2">
    <source>
        <dbReference type="SAM" id="Phobius"/>
    </source>
</evidence>
<keyword evidence="2" id="KW-0812">Transmembrane</keyword>
<feature type="compositionally biased region" description="Basic and acidic residues" evidence="1">
    <location>
        <begin position="404"/>
        <end position="421"/>
    </location>
</feature>
<feature type="region of interest" description="Disordered" evidence="1">
    <location>
        <begin position="329"/>
        <end position="359"/>
    </location>
</feature>
<keyword evidence="4" id="KW-1185">Reference proteome</keyword>
<keyword evidence="2" id="KW-0472">Membrane</keyword>
<dbReference type="Proteomes" id="UP001303760">
    <property type="component" value="Unassembled WGS sequence"/>
</dbReference>
<accession>A0AAN7HGA1</accession>
<dbReference type="EMBL" id="MU860067">
    <property type="protein sequence ID" value="KAK4239299.1"/>
    <property type="molecule type" value="Genomic_DNA"/>
</dbReference>
<reference evidence="3" key="2">
    <citation type="submission" date="2023-05" db="EMBL/GenBank/DDBJ databases">
        <authorList>
            <consortium name="Lawrence Berkeley National Laboratory"/>
            <person name="Steindorff A."/>
            <person name="Hensen N."/>
            <person name="Bonometti L."/>
            <person name="Westerberg I."/>
            <person name="Brannstrom I.O."/>
            <person name="Guillou S."/>
            <person name="Cros-Aarteil S."/>
            <person name="Calhoun S."/>
            <person name="Haridas S."/>
            <person name="Kuo A."/>
            <person name="Mondo S."/>
            <person name="Pangilinan J."/>
            <person name="Riley R."/>
            <person name="Labutti K."/>
            <person name="Andreopoulos B."/>
            <person name="Lipzen A."/>
            <person name="Chen C."/>
            <person name="Yanf M."/>
            <person name="Daum C."/>
            <person name="Ng V."/>
            <person name="Clum A."/>
            <person name="Ohm R."/>
            <person name="Martin F."/>
            <person name="Silar P."/>
            <person name="Natvig D."/>
            <person name="Lalanne C."/>
            <person name="Gautier V."/>
            <person name="Ament-Velasquez S.L."/>
            <person name="Kruys A."/>
            <person name="Hutchinson M.I."/>
            <person name="Powell A.J."/>
            <person name="Barry K."/>
            <person name="Miller A.N."/>
            <person name="Grigoriev I.V."/>
            <person name="Debuchy R."/>
            <person name="Gladieux P."/>
            <person name="Thoren M.H."/>
            <person name="Johannesson H."/>
        </authorList>
    </citation>
    <scope>NUCLEOTIDE SEQUENCE</scope>
    <source>
        <strain evidence="3">CBS 532.94</strain>
    </source>
</reference>
<feature type="transmembrane region" description="Helical" evidence="2">
    <location>
        <begin position="193"/>
        <end position="215"/>
    </location>
</feature>
<feature type="region of interest" description="Disordered" evidence="1">
    <location>
        <begin position="278"/>
        <end position="298"/>
    </location>
</feature>
<reference evidence="3" key="1">
    <citation type="journal article" date="2023" name="Mol. Phylogenet. Evol.">
        <title>Genome-scale phylogeny and comparative genomics of the fungal order Sordariales.</title>
        <authorList>
            <person name="Hensen N."/>
            <person name="Bonometti L."/>
            <person name="Westerberg I."/>
            <person name="Brannstrom I.O."/>
            <person name="Guillou S."/>
            <person name="Cros-Aarteil S."/>
            <person name="Calhoun S."/>
            <person name="Haridas S."/>
            <person name="Kuo A."/>
            <person name="Mondo S."/>
            <person name="Pangilinan J."/>
            <person name="Riley R."/>
            <person name="LaButti K."/>
            <person name="Andreopoulos B."/>
            <person name="Lipzen A."/>
            <person name="Chen C."/>
            <person name="Yan M."/>
            <person name="Daum C."/>
            <person name="Ng V."/>
            <person name="Clum A."/>
            <person name="Steindorff A."/>
            <person name="Ohm R.A."/>
            <person name="Martin F."/>
            <person name="Silar P."/>
            <person name="Natvig D.O."/>
            <person name="Lalanne C."/>
            <person name="Gautier V."/>
            <person name="Ament-Velasquez S.L."/>
            <person name="Kruys A."/>
            <person name="Hutchinson M.I."/>
            <person name="Powell A.J."/>
            <person name="Barry K."/>
            <person name="Miller A.N."/>
            <person name="Grigoriev I.V."/>
            <person name="Debuchy R."/>
            <person name="Gladieux P."/>
            <person name="Hiltunen Thoren M."/>
            <person name="Johannesson H."/>
        </authorList>
    </citation>
    <scope>NUCLEOTIDE SEQUENCE</scope>
    <source>
        <strain evidence="3">CBS 532.94</strain>
    </source>
</reference>
<keyword evidence="2" id="KW-1133">Transmembrane helix</keyword>
<feature type="compositionally biased region" description="Basic and acidic residues" evidence="1">
    <location>
        <begin position="432"/>
        <end position="446"/>
    </location>
</feature>
<evidence type="ECO:0000256" key="1">
    <source>
        <dbReference type="SAM" id="MobiDB-lite"/>
    </source>
</evidence>
<feature type="compositionally biased region" description="Acidic residues" evidence="1">
    <location>
        <begin position="460"/>
        <end position="476"/>
    </location>
</feature>
<feature type="region of interest" description="Disordered" evidence="1">
    <location>
        <begin position="393"/>
        <end position="496"/>
    </location>
</feature>
<name>A0AAN7HGA1_9PEZI</name>
<feature type="compositionally biased region" description="Polar residues" evidence="1">
    <location>
        <begin position="289"/>
        <end position="298"/>
    </location>
</feature>
<feature type="transmembrane region" description="Helical" evidence="2">
    <location>
        <begin position="221"/>
        <end position="242"/>
    </location>
</feature>